<dbReference type="GO" id="GO:0006412">
    <property type="term" value="P:translation"/>
    <property type="evidence" value="ECO:0007669"/>
    <property type="project" value="InterPro"/>
</dbReference>
<dbReference type="AlphaFoldDB" id="A0AAW2FLF7"/>
<dbReference type="CDD" id="cd23701">
    <property type="entry name" value="At1g26750"/>
    <property type="match status" value="1"/>
</dbReference>
<evidence type="ECO:0000256" key="2">
    <source>
        <dbReference type="ARBA" id="ARBA00009864"/>
    </source>
</evidence>
<keyword evidence="3" id="KW-0689">Ribosomal protein</keyword>
<reference evidence="8 9" key="1">
    <citation type="submission" date="2023-03" db="EMBL/GenBank/DDBJ databases">
        <title>High recombination rates correlate with genetic variation in Cardiocondyla obscurior ants.</title>
        <authorList>
            <person name="Errbii M."/>
        </authorList>
    </citation>
    <scope>NUCLEOTIDE SEQUENCE [LARGE SCALE GENOMIC DNA]</scope>
    <source>
        <strain evidence="8">Alpha-2009</strain>
        <tissue evidence="8">Whole body</tissue>
    </source>
</reference>
<gene>
    <name evidence="8" type="ORF">PUN28_010515</name>
</gene>
<dbReference type="PANTHER" id="PTHR15925">
    <property type="entry name" value="MITOCHONDRIAL RIBOSOMAL PROTEIN S23"/>
    <property type="match status" value="1"/>
</dbReference>
<dbReference type="Proteomes" id="UP001430953">
    <property type="component" value="Unassembled WGS sequence"/>
</dbReference>
<dbReference type="InterPro" id="IPR019520">
    <property type="entry name" value="Ribosomal_mS23_met"/>
</dbReference>
<sequence>MAQSRLEKIGTIYTRVSSLLKCKALKEEDMPVWMAIYEAFPPKYEPRFDRRLPKKDIKPIFYIEDLIRVRFYKDQRFIPATNLAKEDVKSATQNFLIMYETIRKEGFSEDSAYERAMRQYTSKVEAKFQARKENELFRDS</sequence>
<keyword evidence="5" id="KW-0687">Ribonucleoprotein</keyword>
<evidence type="ECO:0000313" key="8">
    <source>
        <dbReference type="EMBL" id="KAL0114997.1"/>
    </source>
</evidence>
<protein>
    <recommendedName>
        <fullName evidence="6">Small ribosomal subunit protein mS23</fullName>
    </recommendedName>
</protein>
<dbReference type="GO" id="GO:0005840">
    <property type="term" value="C:ribosome"/>
    <property type="evidence" value="ECO:0007669"/>
    <property type="project" value="InterPro"/>
</dbReference>
<evidence type="ECO:0000256" key="3">
    <source>
        <dbReference type="ARBA" id="ARBA00022980"/>
    </source>
</evidence>
<keyword evidence="4" id="KW-0496">Mitochondrion</keyword>
<proteinExistence type="inferred from homology"/>
<dbReference type="GO" id="GO:0003735">
    <property type="term" value="F:structural constituent of ribosome"/>
    <property type="evidence" value="ECO:0007669"/>
    <property type="project" value="InterPro"/>
</dbReference>
<name>A0AAW2FLF7_9HYME</name>
<dbReference type="InterPro" id="IPR023611">
    <property type="entry name" value="mS23_dom_met"/>
</dbReference>
<keyword evidence="9" id="KW-1185">Reference proteome</keyword>
<comment type="subcellular location">
    <subcellularLocation>
        <location evidence="1">Mitochondrion</location>
    </subcellularLocation>
</comment>
<evidence type="ECO:0000256" key="6">
    <source>
        <dbReference type="ARBA" id="ARBA00035137"/>
    </source>
</evidence>
<evidence type="ECO:0000256" key="5">
    <source>
        <dbReference type="ARBA" id="ARBA00023274"/>
    </source>
</evidence>
<comment type="caution">
    <text evidence="8">The sequence shown here is derived from an EMBL/GenBank/DDBJ whole genome shotgun (WGS) entry which is preliminary data.</text>
</comment>
<evidence type="ECO:0000259" key="7">
    <source>
        <dbReference type="Pfam" id="PF10484"/>
    </source>
</evidence>
<evidence type="ECO:0000256" key="4">
    <source>
        <dbReference type="ARBA" id="ARBA00023128"/>
    </source>
</evidence>
<organism evidence="8 9">
    <name type="scientific">Cardiocondyla obscurior</name>
    <dbReference type="NCBI Taxonomy" id="286306"/>
    <lineage>
        <taxon>Eukaryota</taxon>
        <taxon>Metazoa</taxon>
        <taxon>Ecdysozoa</taxon>
        <taxon>Arthropoda</taxon>
        <taxon>Hexapoda</taxon>
        <taxon>Insecta</taxon>
        <taxon>Pterygota</taxon>
        <taxon>Neoptera</taxon>
        <taxon>Endopterygota</taxon>
        <taxon>Hymenoptera</taxon>
        <taxon>Apocrita</taxon>
        <taxon>Aculeata</taxon>
        <taxon>Formicoidea</taxon>
        <taxon>Formicidae</taxon>
        <taxon>Myrmicinae</taxon>
        <taxon>Cardiocondyla</taxon>
    </lineage>
</organism>
<dbReference type="Pfam" id="PF10484">
    <property type="entry name" value="MRP-S23"/>
    <property type="match status" value="1"/>
</dbReference>
<dbReference type="EMBL" id="JADYXP020000010">
    <property type="protein sequence ID" value="KAL0114997.1"/>
    <property type="molecule type" value="Genomic_DNA"/>
</dbReference>
<dbReference type="GO" id="GO:0005739">
    <property type="term" value="C:mitochondrion"/>
    <property type="evidence" value="ECO:0007669"/>
    <property type="project" value="InterPro"/>
</dbReference>
<accession>A0AAW2FLF7</accession>
<evidence type="ECO:0000256" key="1">
    <source>
        <dbReference type="ARBA" id="ARBA00004173"/>
    </source>
</evidence>
<dbReference type="PANTHER" id="PTHR15925:SF2">
    <property type="entry name" value="SMALL RIBOSOMAL SUBUNIT PROTEIN MS23"/>
    <property type="match status" value="1"/>
</dbReference>
<feature type="domain" description="Small ribosomal subunit protein mS23 conserved" evidence="7">
    <location>
        <begin position="2"/>
        <end position="123"/>
    </location>
</feature>
<evidence type="ECO:0000313" key="9">
    <source>
        <dbReference type="Proteomes" id="UP001430953"/>
    </source>
</evidence>
<dbReference type="InterPro" id="IPR059242">
    <property type="entry name" value="mS23_dom"/>
</dbReference>
<comment type="similarity">
    <text evidence="2">Belongs to the mitochondrion-specific ribosomal protein mS23 family.</text>
</comment>